<gene>
    <name evidence="1" type="ORF">A3A69_02800</name>
</gene>
<evidence type="ECO:0000313" key="2">
    <source>
        <dbReference type="Proteomes" id="UP000177458"/>
    </source>
</evidence>
<dbReference type="EMBL" id="MEVF01000044">
    <property type="protein sequence ID" value="OGC48200.1"/>
    <property type="molecule type" value="Genomic_DNA"/>
</dbReference>
<name>A0A1F4UTS2_UNCKA</name>
<protein>
    <submittedName>
        <fullName evidence="1">Uncharacterized protein</fullName>
    </submittedName>
</protein>
<proteinExistence type="predicted"/>
<accession>A0A1F4UTS2</accession>
<organism evidence="1 2">
    <name type="scientific">candidate division WWE3 bacterium RIFCSPLOWO2_01_FULL_37_15</name>
    <dbReference type="NCBI Taxonomy" id="1802622"/>
    <lineage>
        <taxon>Bacteria</taxon>
        <taxon>Katanobacteria</taxon>
    </lineage>
</organism>
<comment type="caution">
    <text evidence="1">The sequence shown here is derived from an EMBL/GenBank/DDBJ whole genome shotgun (WGS) entry which is preliminary data.</text>
</comment>
<evidence type="ECO:0000313" key="1">
    <source>
        <dbReference type="EMBL" id="OGC48200.1"/>
    </source>
</evidence>
<dbReference type="AlphaFoldDB" id="A0A1F4UTS2"/>
<sequence length="69" mass="7785">MPLLAADQKVEQDGIRAAIYSRGGSLIYPPRHILIQAVFYLFELWVGRTLFSLRLAAPFFLVLPNPLLS</sequence>
<reference evidence="1 2" key="1">
    <citation type="journal article" date="2016" name="Nat. Commun.">
        <title>Thousands of microbial genomes shed light on interconnected biogeochemical processes in an aquifer system.</title>
        <authorList>
            <person name="Anantharaman K."/>
            <person name="Brown C.T."/>
            <person name="Hug L.A."/>
            <person name="Sharon I."/>
            <person name="Castelle C.J."/>
            <person name="Probst A.J."/>
            <person name="Thomas B.C."/>
            <person name="Singh A."/>
            <person name="Wilkins M.J."/>
            <person name="Karaoz U."/>
            <person name="Brodie E.L."/>
            <person name="Williams K.H."/>
            <person name="Hubbard S.S."/>
            <person name="Banfield J.F."/>
        </authorList>
    </citation>
    <scope>NUCLEOTIDE SEQUENCE [LARGE SCALE GENOMIC DNA]</scope>
</reference>
<dbReference type="Proteomes" id="UP000177458">
    <property type="component" value="Unassembled WGS sequence"/>
</dbReference>